<feature type="domain" description="Disease resistance R13L4/SHOC-2-like LRR" evidence="6">
    <location>
        <begin position="574"/>
        <end position="865"/>
    </location>
</feature>
<keyword evidence="2" id="KW-0611">Plant defense</keyword>
<dbReference type="Gene3D" id="1.10.8.430">
    <property type="entry name" value="Helical domain of apoptotic protease-activating factors"/>
    <property type="match status" value="1"/>
</dbReference>
<dbReference type="GO" id="GO:0009626">
    <property type="term" value="P:plant-type hypersensitive response"/>
    <property type="evidence" value="ECO:0007669"/>
    <property type="project" value="UniProtKB-ARBA"/>
</dbReference>
<evidence type="ECO:0000256" key="1">
    <source>
        <dbReference type="ARBA" id="ARBA00022737"/>
    </source>
</evidence>
<comment type="caution">
    <text evidence="7">The sequence shown here is derived from an EMBL/GenBank/DDBJ whole genome shotgun (WGS) entry which is preliminary data.</text>
</comment>
<keyword evidence="1" id="KW-0677">Repeat</keyword>
<dbReference type="Proteomes" id="UP000636709">
    <property type="component" value="Unassembled WGS sequence"/>
</dbReference>
<evidence type="ECO:0000259" key="5">
    <source>
        <dbReference type="Pfam" id="PF23559"/>
    </source>
</evidence>
<dbReference type="InterPro" id="IPR058922">
    <property type="entry name" value="WHD_DRP"/>
</dbReference>
<name>A0A835EBP9_9POAL</name>
<sequence length="908" mass="103512">MFQGQSRFDTCKVFPEPARGLKQIVEALQLKVLHHYHHHTTPPPLVRTASPPSPIIVMRPSYSHRSPSQGSPPPLVRLTPMQRHHVDVDRCRLPRLPDPLAPPVRSSASPVRRDLSLPLQHVSPSSVPLMDDLEAPLIERTCVSELAKRVLNTDSLELLVINVTGKRGVGKATVVREVYGSMKTQTIFDERVWVSFPPYLSVSNILQLIHQQLEQHQLEQLDHQQLDSKNTFYSGNDVEKKVQAKLLHKKFLLVLDGDLSNSDWMALQYALQKNDKGSRVVRIIQGSHVRPPWISESDWIRVEKFLPEETTKFFEKWVSNEGKQETIEVGNGKQEGKTEEDTPPMDVRLHSMTGGLPLAVVLLCGLLKTKEYPHEWDKVLDHLKSKQSRLLDNILTMCFDDLPHDLKSCFLYFAVLPMNTVIEFNRLVCMWRAEGFLRPKDGKTMEKLGKIYIKGLVARNLVKVVKRESFSGGPFVAVHHKVHSFLLLEAQEANFVEIHNGDDRPPSANTRRLSLQNYKDKYAALANSPLRKLRSILSTFQEEKGQGTDDMKQNGETRGAIPQNDMTSPHKHIENMLKESKFLRVINLKGIEIGEELPATISTAAQLQYLCVTACSLERIPPEIGKLKHLETLDVRHTNVRRLPSSFWKIKMLRHVFGSHLILPRRVGNLKYLQTLQTVHPDKNDRWDQDTFKTMVNLQTLYLSDYSGHEENVNAVCEVIGNPELLEYLEKLTLKVSKRTNIKGEVFTSRSQRRITAMALHGKLVFAEPKAEFLVPNLTFLSLKRTKVSKDFIYGLGELPLLVDLILEQGSYKGTQLDFVGGPKFRSLKRLTLSSLNKLEKLVIDKEALVELTHLVIMSYNEDFKVDVDTGREFVKRIEIQDKQLYDIIVRESVAKKQSDQLLASSNT</sequence>
<dbReference type="PRINTS" id="PR00364">
    <property type="entry name" value="DISEASERSIST"/>
</dbReference>
<evidence type="ECO:0000256" key="3">
    <source>
        <dbReference type="SAM" id="MobiDB-lite"/>
    </source>
</evidence>
<dbReference type="OrthoDB" id="1517790at2759"/>
<evidence type="ECO:0000313" key="8">
    <source>
        <dbReference type="Proteomes" id="UP000636709"/>
    </source>
</evidence>
<dbReference type="GO" id="GO:0042742">
    <property type="term" value="P:defense response to bacterium"/>
    <property type="evidence" value="ECO:0007669"/>
    <property type="project" value="UniProtKB-ARBA"/>
</dbReference>
<dbReference type="Pfam" id="PF00931">
    <property type="entry name" value="NB-ARC"/>
    <property type="match status" value="1"/>
</dbReference>
<dbReference type="GO" id="GO:0043531">
    <property type="term" value="F:ADP binding"/>
    <property type="evidence" value="ECO:0007669"/>
    <property type="project" value="InterPro"/>
</dbReference>
<dbReference type="InterPro" id="IPR027417">
    <property type="entry name" value="P-loop_NTPase"/>
</dbReference>
<accession>A0A835EBP9</accession>
<reference evidence="7" key="1">
    <citation type="submission" date="2020-07" db="EMBL/GenBank/DDBJ databases">
        <title>Genome sequence and genetic diversity analysis of an under-domesticated orphan crop, white fonio (Digitaria exilis).</title>
        <authorList>
            <person name="Bennetzen J.L."/>
            <person name="Chen S."/>
            <person name="Ma X."/>
            <person name="Wang X."/>
            <person name="Yssel A.E.J."/>
            <person name="Chaluvadi S.R."/>
            <person name="Johnson M."/>
            <person name="Gangashetty P."/>
            <person name="Hamidou F."/>
            <person name="Sanogo M.D."/>
            <person name="Zwaenepoel A."/>
            <person name="Wallace J."/>
            <person name="Van De Peer Y."/>
            <person name="Van Deynze A."/>
        </authorList>
    </citation>
    <scope>NUCLEOTIDE SEQUENCE</scope>
    <source>
        <tissue evidence="7">Leaves</tissue>
    </source>
</reference>
<dbReference type="EMBL" id="JACEFO010002208">
    <property type="protein sequence ID" value="KAF8673300.1"/>
    <property type="molecule type" value="Genomic_DNA"/>
</dbReference>
<dbReference type="PANTHER" id="PTHR23155:SF1052">
    <property type="entry name" value="DISEASE RESISTANCE PROTEIN RPM1"/>
    <property type="match status" value="1"/>
</dbReference>
<dbReference type="InterPro" id="IPR032675">
    <property type="entry name" value="LRR_dom_sf"/>
</dbReference>
<feature type="compositionally biased region" description="Basic and acidic residues" evidence="3">
    <location>
        <begin position="542"/>
        <end position="555"/>
    </location>
</feature>
<gene>
    <name evidence="7" type="ORF">HU200_048856</name>
</gene>
<dbReference type="PANTHER" id="PTHR23155">
    <property type="entry name" value="DISEASE RESISTANCE PROTEIN RP"/>
    <property type="match status" value="1"/>
</dbReference>
<dbReference type="Gene3D" id="1.10.10.10">
    <property type="entry name" value="Winged helix-like DNA-binding domain superfamily/Winged helix DNA-binding domain"/>
    <property type="match status" value="1"/>
</dbReference>
<evidence type="ECO:0000259" key="6">
    <source>
        <dbReference type="Pfam" id="PF23598"/>
    </source>
</evidence>
<feature type="region of interest" description="Disordered" evidence="3">
    <location>
        <begin position="325"/>
        <end position="344"/>
    </location>
</feature>
<dbReference type="SUPFAM" id="SSF52540">
    <property type="entry name" value="P-loop containing nucleoside triphosphate hydrolases"/>
    <property type="match status" value="1"/>
</dbReference>
<dbReference type="SUPFAM" id="SSF52058">
    <property type="entry name" value="L domain-like"/>
    <property type="match status" value="1"/>
</dbReference>
<keyword evidence="8" id="KW-1185">Reference proteome</keyword>
<evidence type="ECO:0008006" key="9">
    <source>
        <dbReference type="Google" id="ProtNLM"/>
    </source>
</evidence>
<dbReference type="InterPro" id="IPR002182">
    <property type="entry name" value="NB-ARC"/>
</dbReference>
<dbReference type="FunFam" id="1.10.10.10:FF:000322">
    <property type="entry name" value="Probable disease resistance protein At1g63360"/>
    <property type="match status" value="1"/>
</dbReference>
<dbReference type="GO" id="GO:0002758">
    <property type="term" value="P:innate immune response-activating signaling pathway"/>
    <property type="evidence" value="ECO:0007669"/>
    <property type="project" value="UniProtKB-ARBA"/>
</dbReference>
<evidence type="ECO:0000256" key="2">
    <source>
        <dbReference type="ARBA" id="ARBA00022821"/>
    </source>
</evidence>
<protein>
    <recommendedName>
        <fullName evidence="9">NB-ARC domain-containing protein</fullName>
    </recommendedName>
</protein>
<feature type="domain" description="Disease resistance protein winged helix" evidence="5">
    <location>
        <begin position="417"/>
        <end position="484"/>
    </location>
</feature>
<proteinExistence type="predicted"/>
<dbReference type="InterPro" id="IPR044974">
    <property type="entry name" value="Disease_R_plants"/>
</dbReference>
<organism evidence="7 8">
    <name type="scientific">Digitaria exilis</name>
    <dbReference type="NCBI Taxonomy" id="1010633"/>
    <lineage>
        <taxon>Eukaryota</taxon>
        <taxon>Viridiplantae</taxon>
        <taxon>Streptophyta</taxon>
        <taxon>Embryophyta</taxon>
        <taxon>Tracheophyta</taxon>
        <taxon>Spermatophyta</taxon>
        <taxon>Magnoliopsida</taxon>
        <taxon>Liliopsida</taxon>
        <taxon>Poales</taxon>
        <taxon>Poaceae</taxon>
        <taxon>PACMAD clade</taxon>
        <taxon>Panicoideae</taxon>
        <taxon>Panicodae</taxon>
        <taxon>Paniceae</taxon>
        <taxon>Anthephorinae</taxon>
        <taxon>Digitaria</taxon>
    </lineage>
</organism>
<evidence type="ECO:0000259" key="4">
    <source>
        <dbReference type="Pfam" id="PF00931"/>
    </source>
</evidence>
<dbReference type="InterPro" id="IPR042197">
    <property type="entry name" value="Apaf_helical"/>
</dbReference>
<dbReference type="Gene3D" id="3.40.50.300">
    <property type="entry name" value="P-loop containing nucleotide triphosphate hydrolases"/>
    <property type="match status" value="1"/>
</dbReference>
<dbReference type="Gene3D" id="3.80.10.10">
    <property type="entry name" value="Ribonuclease Inhibitor"/>
    <property type="match status" value="1"/>
</dbReference>
<dbReference type="Pfam" id="PF23559">
    <property type="entry name" value="WHD_DRP"/>
    <property type="match status" value="1"/>
</dbReference>
<dbReference type="InterPro" id="IPR036388">
    <property type="entry name" value="WH-like_DNA-bd_sf"/>
</dbReference>
<feature type="region of interest" description="Disordered" evidence="3">
    <location>
        <begin position="542"/>
        <end position="568"/>
    </location>
</feature>
<dbReference type="AlphaFoldDB" id="A0A835EBP9"/>
<feature type="domain" description="NB-ARC" evidence="4">
    <location>
        <begin position="142"/>
        <end position="320"/>
    </location>
</feature>
<dbReference type="Pfam" id="PF23598">
    <property type="entry name" value="LRR_14"/>
    <property type="match status" value="1"/>
</dbReference>
<evidence type="ECO:0000313" key="7">
    <source>
        <dbReference type="EMBL" id="KAF8673300.1"/>
    </source>
</evidence>
<dbReference type="InterPro" id="IPR055414">
    <property type="entry name" value="LRR_R13L4/SHOC2-like"/>
</dbReference>